<proteinExistence type="predicted"/>
<dbReference type="Proteomes" id="UP000501868">
    <property type="component" value="Chromosome"/>
</dbReference>
<accession>A0A6H1P4T9</accession>
<gene>
    <name evidence="3" type="ORF">HFZ78_18550</name>
</gene>
<reference evidence="3 4" key="2">
    <citation type="submission" date="2020-04" db="EMBL/GenBank/DDBJ databases">
        <authorList>
            <person name="Fomenkov A."/>
            <person name="Anton B.P."/>
            <person name="Roberts R.J."/>
        </authorList>
    </citation>
    <scope>NUCLEOTIDE SEQUENCE [LARGE SCALE GENOMIC DNA]</scope>
    <source>
        <strain evidence="3 4">S2</strain>
    </source>
</reference>
<sequence>MNNRLFDFVRQFSNELADLADRIEDHLWDQPHATLTQARLYCEEIVKKVSNTEGIENIYPLKPAERIYKLYKQDIISEDIYMKLEWIRKMGNKAAHNVKEIVVQDVLEAHKLLFEISVWYMEVYVSHQFNAQEYKLPAKTNQDTNVLGVNDINELIKPYFDQTLQRFDEMRAEIQLQLEAIKVEKEKDLDINTKAVNIQQSEIKAPTETLIQKQDEYHIRLQFRGETILLTSKLAKTPILDLPVVGCNYLLRELSRVGIDSLVKITEPMDSLHLKLNGIGPNGMEKFWNLLISLQDSVMLELEQDNSTEEENNSIELPEEKIPLRKEKENIVRIFEKNNFDITNETPKAIEFEHAISKEIVYLLANKETSVVLHPTTVQKDDFLKSNGKDRSSTALRKFPKEQNKGKSPINHGFLFKFSTASELDTFFNRFNEIICLPKQFN</sequence>
<evidence type="ECO:0000259" key="2">
    <source>
        <dbReference type="Pfam" id="PF13643"/>
    </source>
</evidence>
<feature type="domain" description="DUF4145" evidence="2">
    <location>
        <begin position="24"/>
        <end position="112"/>
    </location>
</feature>
<dbReference type="AlphaFoldDB" id="A0A6H1P4T9"/>
<protein>
    <submittedName>
        <fullName evidence="3">DUF4145 domain-containing protein</fullName>
    </submittedName>
</protein>
<dbReference type="Pfam" id="PF13643">
    <property type="entry name" value="DUF4145"/>
    <property type="match status" value="1"/>
</dbReference>
<dbReference type="Gene3D" id="3.90.1150.40">
    <property type="entry name" value="Protein of unknown function DUF2002"/>
    <property type="match status" value="1"/>
</dbReference>
<feature type="compositionally biased region" description="Basic and acidic residues" evidence="1">
    <location>
        <begin position="383"/>
        <end position="392"/>
    </location>
</feature>
<organism evidence="3 4">
    <name type="scientific">Priestia megaterium</name>
    <name type="common">Bacillus megaterium</name>
    <dbReference type="NCBI Taxonomy" id="1404"/>
    <lineage>
        <taxon>Bacteria</taxon>
        <taxon>Bacillati</taxon>
        <taxon>Bacillota</taxon>
        <taxon>Bacilli</taxon>
        <taxon>Bacillales</taxon>
        <taxon>Bacillaceae</taxon>
        <taxon>Priestia</taxon>
    </lineage>
</organism>
<reference evidence="3 4" key="1">
    <citation type="submission" date="2020-04" db="EMBL/GenBank/DDBJ databases">
        <title>Genome-Wide Identification of 5-Methylcytosine Sites in Bacterial Genomes By High-Throughput Sequencing of MspJI Restriction Fragments.</title>
        <authorList>
            <person name="Wu V."/>
        </authorList>
    </citation>
    <scope>NUCLEOTIDE SEQUENCE [LARGE SCALE GENOMIC DNA]</scope>
    <source>
        <strain evidence="3 4">S2</strain>
    </source>
</reference>
<evidence type="ECO:0000313" key="3">
    <source>
        <dbReference type="EMBL" id="QIZ08462.1"/>
    </source>
</evidence>
<dbReference type="EMBL" id="CP051128">
    <property type="protein sequence ID" value="QIZ08462.1"/>
    <property type="molecule type" value="Genomic_DNA"/>
</dbReference>
<name>A0A6H1P4T9_PRIMG</name>
<dbReference type="InterPro" id="IPR025285">
    <property type="entry name" value="DUF4145"/>
</dbReference>
<evidence type="ECO:0000313" key="4">
    <source>
        <dbReference type="Proteomes" id="UP000501868"/>
    </source>
</evidence>
<evidence type="ECO:0000256" key="1">
    <source>
        <dbReference type="SAM" id="MobiDB-lite"/>
    </source>
</evidence>
<feature type="region of interest" description="Disordered" evidence="1">
    <location>
        <begin position="383"/>
        <end position="405"/>
    </location>
</feature>